<evidence type="ECO:0000256" key="12">
    <source>
        <dbReference type="SAM" id="Phobius"/>
    </source>
</evidence>
<dbReference type="InterPro" id="IPR003661">
    <property type="entry name" value="HisK_dim/P_dom"/>
</dbReference>
<dbReference type="InterPro" id="IPR001789">
    <property type="entry name" value="Sig_transdc_resp-reg_receiver"/>
</dbReference>
<evidence type="ECO:0000256" key="8">
    <source>
        <dbReference type="ARBA" id="ARBA00022777"/>
    </source>
</evidence>
<keyword evidence="6" id="KW-0808">Transferase</keyword>
<evidence type="ECO:0000259" key="13">
    <source>
        <dbReference type="PROSITE" id="PS50109"/>
    </source>
</evidence>
<evidence type="ECO:0000256" key="7">
    <source>
        <dbReference type="ARBA" id="ARBA00022692"/>
    </source>
</evidence>
<dbReference type="Gene3D" id="1.10.287.130">
    <property type="match status" value="1"/>
</dbReference>
<dbReference type="SUPFAM" id="SSF47384">
    <property type="entry name" value="Homodimeric domain of signal transducing histidine kinase"/>
    <property type="match status" value="1"/>
</dbReference>
<dbReference type="Pfam" id="PF02518">
    <property type="entry name" value="HATPase_c"/>
    <property type="match status" value="1"/>
</dbReference>
<dbReference type="EMBL" id="AP026966">
    <property type="protein sequence ID" value="BDT59361.1"/>
    <property type="molecule type" value="Genomic_DNA"/>
</dbReference>
<dbReference type="InterPro" id="IPR003594">
    <property type="entry name" value="HATPase_dom"/>
</dbReference>
<dbReference type="Gene3D" id="3.30.450.20">
    <property type="entry name" value="PAS domain"/>
    <property type="match status" value="1"/>
</dbReference>
<keyword evidence="10 12" id="KW-0472">Membrane</keyword>
<dbReference type="InterPro" id="IPR036097">
    <property type="entry name" value="HisK_dim/P_sf"/>
</dbReference>
<evidence type="ECO:0000259" key="15">
    <source>
        <dbReference type="PROSITE" id="PS50885"/>
    </source>
</evidence>
<dbReference type="SUPFAM" id="SSF55874">
    <property type="entry name" value="ATPase domain of HSP90 chaperone/DNA topoisomerase II/histidine kinase"/>
    <property type="match status" value="1"/>
</dbReference>
<dbReference type="InterPro" id="IPR005467">
    <property type="entry name" value="His_kinase_dom"/>
</dbReference>
<dbReference type="Pfam" id="PF00512">
    <property type="entry name" value="HisKA"/>
    <property type="match status" value="1"/>
</dbReference>
<dbReference type="SMART" id="SM00448">
    <property type="entry name" value="REC"/>
    <property type="match status" value="1"/>
</dbReference>
<dbReference type="PROSITE" id="PS50109">
    <property type="entry name" value="HIS_KIN"/>
    <property type="match status" value="1"/>
</dbReference>
<dbReference type="SMART" id="SM00388">
    <property type="entry name" value="HisKA"/>
    <property type="match status" value="1"/>
</dbReference>
<feature type="domain" description="Response regulatory" evidence="14">
    <location>
        <begin position="615"/>
        <end position="731"/>
    </location>
</feature>
<protein>
    <recommendedName>
        <fullName evidence="3">histidine kinase</fullName>
        <ecNumber evidence="3">2.7.13.3</ecNumber>
    </recommendedName>
</protein>
<evidence type="ECO:0000256" key="2">
    <source>
        <dbReference type="ARBA" id="ARBA00004651"/>
    </source>
</evidence>
<keyword evidence="8" id="KW-0418">Kinase</keyword>
<evidence type="ECO:0000313" key="17">
    <source>
        <dbReference type="Proteomes" id="UP001163336"/>
    </source>
</evidence>
<dbReference type="Proteomes" id="UP001163336">
    <property type="component" value="Chromosome"/>
</dbReference>
<evidence type="ECO:0000256" key="4">
    <source>
        <dbReference type="ARBA" id="ARBA00022475"/>
    </source>
</evidence>
<dbReference type="PANTHER" id="PTHR43547:SF2">
    <property type="entry name" value="HYBRID SIGNAL TRANSDUCTION HISTIDINE KINASE C"/>
    <property type="match status" value="1"/>
</dbReference>
<dbReference type="InterPro" id="IPR003660">
    <property type="entry name" value="HAMP_dom"/>
</dbReference>
<dbReference type="SMART" id="SM00387">
    <property type="entry name" value="HATPase_c"/>
    <property type="match status" value="1"/>
</dbReference>
<dbReference type="EC" id="2.7.13.3" evidence="3"/>
<dbReference type="PANTHER" id="PTHR43547">
    <property type="entry name" value="TWO-COMPONENT HISTIDINE KINASE"/>
    <property type="match status" value="1"/>
</dbReference>
<keyword evidence="17" id="KW-1185">Reference proteome</keyword>
<feature type="modified residue" description="4-aspartylphosphate" evidence="11">
    <location>
        <position position="664"/>
    </location>
</feature>
<evidence type="ECO:0000256" key="9">
    <source>
        <dbReference type="ARBA" id="ARBA00022989"/>
    </source>
</evidence>
<evidence type="ECO:0000256" key="1">
    <source>
        <dbReference type="ARBA" id="ARBA00000085"/>
    </source>
</evidence>
<gene>
    <name evidence="16" type="ORF">MasN3_28550</name>
</gene>
<evidence type="ECO:0000256" key="11">
    <source>
        <dbReference type="PROSITE-ProRule" id="PRU00169"/>
    </source>
</evidence>
<dbReference type="Pfam" id="PF02743">
    <property type="entry name" value="dCache_1"/>
    <property type="match status" value="1"/>
</dbReference>
<dbReference type="InterPro" id="IPR004358">
    <property type="entry name" value="Sig_transdc_His_kin-like_C"/>
</dbReference>
<name>A0ABN6TAZ5_9BURK</name>
<dbReference type="InterPro" id="IPR011006">
    <property type="entry name" value="CheY-like_superfamily"/>
</dbReference>
<dbReference type="Gene3D" id="3.40.50.2300">
    <property type="match status" value="1"/>
</dbReference>
<evidence type="ECO:0000256" key="3">
    <source>
        <dbReference type="ARBA" id="ARBA00012438"/>
    </source>
</evidence>
<dbReference type="InterPro" id="IPR036890">
    <property type="entry name" value="HATPase_C_sf"/>
</dbReference>
<evidence type="ECO:0000313" key="16">
    <source>
        <dbReference type="EMBL" id="BDT59361.1"/>
    </source>
</evidence>
<dbReference type="PRINTS" id="PR00344">
    <property type="entry name" value="BCTRLSENSOR"/>
</dbReference>
<dbReference type="Gene3D" id="3.30.565.10">
    <property type="entry name" value="Histidine kinase-like ATPase, C-terminal domain"/>
    <property type="match status" value="1"/>
</dbReference>
<dbReference type="PROSITE" id="PS50110">
    <property type="entry name" value="RESPONSE_REGULATORY"/>
    <property type="match status" value="1"/>
</dbReference>
<keyword evidence="5 11" id="KW-0597">Phosphoprotein</keyword>
<dbReference type="Pfam" id="PF00072">
    <property type="entry name" value="Response_reg"/>
    <property type="match status" value="1"/>
</dbReference>
<evidence type="ECO:0000259" key="14">
    <source>
        <dbReference type="PROSITE" id="PS50110"/>
    </source>
</evidence>
<feature type="transmembrane region" description="Helical" evidence="12">
    <location>
        <begin position="286"/>
        <end position="305"/>
    </location>
</feature>
<sequence length="738" mass="79581">MLLFVGLALAIVLVLALVLNRLATERSEEELGHQFAEIALQTTDKLDRTLFERYREVRLLSTQAGLAGRAVDVPARRRFLEEMQKTYPYYAWLGITDTDGRVLVSANGLLEGVNVGARPWYLNALKGKHLTDVHEAVLLSKLLQPAGGEPMRFIDIAFPYRDAAGRVAGVLGAHLSIDWAHDIEQSVMRPLLIRRRLEALVVGPDMNVIIGPRHLVGTRLAPSGKSLAGAGRNGHAVDSFGDGKTYLVGYSRSQGHSFAPGLDWTVLVRQEVDQAYAPIAEFRRQVIVIGLAIALLAALIATLLARRIAGPLRLLAESARRIEAGELQDIEEVRGGYREIAMLRIALRSLIGKLQANEGAMRQAARRKDEFLATLAHELRNPLAPISVAAELLSLAPPDAAQQKRYGAMIGRQVRHMTDMIDDLLDVSRVTRGQIKLERRPISLQEVAAEAVEQVMPLVASKKHRLAQAIPAAPVMVQGDRTRLVQVVANLLNNAAKYTPEGGRLDLVLSTEGGHARLSVRDNGIGMTPDLIEHAFELFTQETRKTDLSMGGLGVGLALSRQLVTLHDGVLTVSSAGPGMGSEFTVVLPMLEAVPACAPAPGAPLAPAAAPSRGLVLVVDDNTDAADTLGLLASSLGHEVLVEYGPLAALERAGVRPPAICLLDIGMPVMDGYELARRLRALPAMEDALLVAVTGYSQDEDRRRALAAGFDAHLAKPVDVERLAALLTARSRPAAQTV</sequence>
<dbReference type="Gene3D" id="6.10.340.10">
    <property type="match status" value="1"/>
</dbReference>
<comment type="subcellular location">
    <subcellularLocation>
        <location evidence="2">Cell membrane</location>
        <topology evidence="2">Multi-pass membrane protein</topology>
    </subcellularLocation>
</comment>
<dbReference type="CDD" id="cd00082">
    <property type="entry name" value="HisKA"/>
    <property type="match status" value="1"/>
</dbReference>
<reference evidence="16" key="1">
    <citation type="submission" date="2022-11" db="EMBL/GenBank/DDBJ databases">
        <title>Isolation and characterization of PLA-degrading bacterium Massilia sp. from Antarctic soil.</title>
        <authorList>
            <person name="Sato K."/>
            <person name="Gomez-Fuentes C."/>
            <person name="Ahmad S.A."/>
            <person name="Zulkharnain A."/>
        </authorList>
    </citation>
    <scope>NUCLEOTIDE SEQUENCE</scope>
    <source>
        <strain evidence="16">N-3</strain>
    </source>
</reference>
<dbReference type="SUPFAM" id="SSF52172">
    <property type="entry name" value="CheY-like"/>
    <property type="match status" value="1"/>
</dbReference>
<comment type="catalytic activity">
    <reaction evidence="1">
        <text>ATP + protein L-histidine = ADP + protein N-phospho-L-histidine.</text>
        <dbReference type="EC" id="2.7.13.3"/>
    </reaction>
</comment>
<feature type="domain" description="Histidine kinase" evidence="13">
    <location>
        <begin position="374"/>
        <end position="592"/>
    </location>
</feature>
<dbReference type="InterPro" id="IPR033479">
    <property type="entry name" value="dCache_1"/>
</dbReference>
<dbReference type="CDD" id="cd12914">
    <property type="entry name" value="PDC1_DGC_like"/>
    <property type="match status" value="1"/>
</dbReference>
<dbReference type="CDD" id="cd00075">
    <property type="entry name" value="HATPase"/>
    <property type="match status" value="1"/>
</dbReference>
<dbReference type="PROSITE" id="PS50885">
    <property type="entry name" value="HAMP"/>
    <property type="match status" value="1"/>
</dbReference>
<feature type="domain" description="HAMP" evidence="15">
    <location>
        <begin position="306"/>
        <end position="359"/>
    </location>
</feature>
<evidence type="ECO:0000256" key="10">
    <source>
        <dbReference type="ARBA" id="ARBA00023136"/>
    </source>
</evidence>
<keyword evidence="9 12" id="KW-1133">Transmembrane helix</keyword>
<evidence type="ECO:0000256" key="5">
    <source>
        <dbReference type="ARBA" id="ARBA00022553"/>
    </source>
</evidence>
<keyword evidence="4" id="KW-1003">Cell membrane</keyword>
<evidence type="ECO:0000256" key="6">
    <source>
        <dbReference type="ARBA" id="ARBA00022679"/>
    </source>
</evidence>
<accession>A0ABN6TAZ5</accession>
<dbReference type="CDD" id="cd17580">
    <property type="entry name" value="REC_2_DhkD-like"/>
    <property type="match status" value="1"/>
</dbReference>
<keyword evidence="7 12" id="KW-0812">Transmembrane</keyword>
<organism evidence="16 17">
    <name type="scientific">Massilia varians</name>
    <dbReference type="NCBI Taxonomy" id="457921"/>
    <lineage>
        <taxon>Bacteria</taxon>
        <taxon>Pseudomonadati</taxon>
        <taxon>Pseudomonadota</taxon>
        <taxon>Betaproteobacteria</taxon>
        <taxon>Burkholderiales</taxon>
        <taxon>Oxalobacteraceae</taxon>
        <taxon>Telluria group</taxon>
        <taxon>Massilia</taxon>
    </lineage>
</organism>
<proteinExistence type="predicted"/>